<feature type="transmembrane region" description="Helical" evidence="9">
    <location>
        <begin position="361"/>
        <end position="386"/>
    </location>
</feature>
<evidence type="ECO:0000256" key="8">
    <source>
        <dbReference type="ARBA" id="ARBA00023136"/>
    </source>
</evidence>
<feature type="transmembrane region" description="Helical" evidence="9">
    <location>
        <begin position="216"/>
        <end position="235"/>
    </location>
</feature>
<dbReference type="PANTHER" id="PTHR32507:SF7">
    <property type="entry name" value="K(+)_H(+) ANTIPORTER NHAP2"/>
    <property type="match status" value="1"/>
</dbReference>
<evidence type="ECO:0000256" key="4">
    <source>
        <dbReference type="ARBA" id="ARBA00022475"/>
    </source>
</evidence>
<keyword evidence="5 9" id="KW-0812">Transmembrane</keyword>
<dbReference type="Gene3D" id="1.20.1530.20">
    <property type="match status" value="1"/>
</dbReference>
<dbReference type="InterPro" id="IPR006153">
    <property type="entry name" value="Cation/H_exchanger_TM"/>
</dbReference>
<organism evidence="11 12">
    <name type="scientific">Psychrobacter sanguinis</name>
    <dbReference type="NCBI Taxonomy" id="861445"/>
    <lineage>
        <taxon>Bacteria</taxon>
        <taxon>Pseudomonadati</taxon>
        <taxon>Pseudomonadota</taxon>
        <taxon>Gammaproteobacteria</taxon>
        <taxon>Moraxellales</taxon>
        <taxon>Moraxellaceae</taxon>
        <taxon>Psychrobacter</taxon>
    </lineage>
</organism>
<evidence type="ECO:0000256" key="9">
    <source>
        <dbReference type="SAM" id="Phobius"/>
    </source>
</evidence>
<dbReference type="EMBL" id="WFKQ01000014">
    <property type="protein sequence ID" value="MUG33366.1"/>
    <property type="molecule type" value="Genomic_DNA"/>
</dbReference>
<dbReference type="RefSeq" id="WP_011959930.1">
    <property type="nucleotide sequence ID" value="NZ_WFKQ01000014.1"/>
</dbReference>
<dbReference type="GO" id="GO:0015297">
    <property type="term" value="F:antiporter activity"/>
    <property type="evidence" value="ECO:0007669"/>
    <property type="project" value="UniProtKB-KW"/>
</dbReference>
<reference evidence="11 12" key="1">
    <citation type="journal article" date="2019" name="PLoS ONE">
        <title>Pup mortality in New Zealand sea lions (Phocarctos hookeri) at Enderby Island, Auckland Islands, 2013-18.</title>
        <authorList>
            <person name="Michael S.A."/>
            <person name="Hayman D.T.S."/>
            <person name="Gray R."/>
            <person name="Zhang J."/>
            <person name="Rogers L."/>
            <person name="Roe W.D."/>
        </authorList>
    </citation>
    <scope>NUCLEOTIDE SEQUENCE [LARGE SCALE GENOMIC DNA]</scope>
    <source>
        <strain evidence="11 12">SM868</strain>
    </source>
</reference>
<keyword evidence="7" id="KW-0406">Ion transport</keyword>
<feature type="transmembrane region" description="Helical" evidence="9">
    <location>
        <begin position="90"/>
        <end position="113"/>
    </location>
</feature>
<proteinExistence type="predicted"/>
<feature type="transmembrane region" description="Helical" evidence="9">
    <location>
        <begin position="119"/>
        <end position="139"/>
    </location>
</feature>
<dbReference type="PANTHER" id="PTHR32507">
    <property type="entry name" value="NA(+)/H(+) ANTIPORTER 1"/>
    <property type="match status" value="1"/>
</dbReference>
<name>A0A844M361_9GAMM</name>
<dbReference type="NCBIfam" id="NF003714">
    <property type="entry name" value="PRK05326.1-1"/>
    <property type="match status" value="1"/>
</dbReference>
<feature type="transmembrane region" description="Helical" evidence="9">
    <location>
        <begin position="298"/>
        <end position="322"/>
    </location>
</feature>
<accession>A0A844M361</accession>
<keyword evidence="8 9" id="KW-0472">Membrane</keyword>
<evidence type="ECO:0000259" key="10">
    <source>
        <dbReference type="Pfam" id="PF00999"/>
    </source>
</evidence>
<evidence type="ECO:0000256" key="6">
    <source>
        <dbReference type="ARBA" id="ARBA00022989"/>
    </source>
</evidence>
<evidence type="ECO:0000256" key="5">
    <source>
        <dbReference type="ARBA" id="ARBA00022692"/>
    </source>
</evidence>
<dbReference type="NCBIfam" id="NF003716">
    <property type="entry name" value="PRK05326.1-3"/>
    <property type="match status" value="1"/>
</dbReference>
<evidence type="ECO:0000313" key="12">
    <source>
        <dbReference type="Proteomes" id="UP000442109"/>
    </source>
</evidence>
<dbReference type="Proteomes" id="UP000442109">
    <property type="component" value="Unassembled WGS sequence"/>
</dbReference>
<evidence type="ECO:0000313" key="11">
    <source>
        <dbReference type="EMBL" id="MUG33366.1"/>
    </source>
</evidence>
<dbReference type="OrthoDB" id="9810759at2"/>
<protein>
    <submittedName>
        <fullName evidence="11">Potassium/proton antiporter</fullName>
    </submittedName>
</protein>
<feature type="transmembrane region" description="Helical" evidence="9">
    <location>
        <begin position="334"/>
        <end position="355"/>
    </location>
</feature>
<keyword evidence="6 9" id="KW-1133">Transmembrane helix</keyword>
<comment type="subcellular location">
    <subcellularLocation>
        <location evidence="1">Cell membrane</location>
        <topology evidence="1">Multi-pass membrane protein</topology>
    </subcellularLocation>
</comment>
<keyword evidence="12" id="KW-1185">Reference proteome</keyword>
<dbReference type="InterPro" id="IPR036721">
    <property type="entry name" value="RCK_C_sf"/>
</dbReference>
<evidence type="ECO:0000256" key="3">
    <source>
        <dbReference type="ARBA" id="ARBA00022449"/>
    </source>
</evidence>
<evidence type="ECO:0000256" key="2">
    <source>
        <dbReference type="ARBA" id="ARBA00022448"/>
    </source>
</evidence>
<evidence type="ECO:0000256" key="1">
    <source>
        <dbReference type="ARBA" id="ARBA00004651"/>
    </source>
</evidence>
<keyword evidence="3" id="KW-0050">Antiport</keyword>
<dbReference type="AlphaFoldDB" id="A0A844M361"/>
<feature type="transmembrane region" description="Helical" evidence="9">
    <location>
        <begin position="273"/>
        <end position="292"/>
    </location>
</feature>
<keyword evidence="4" id="KW-1003">Cell membrane</keyword>
<dbReference type="GO" id="GO:0006813">
    <property type="term" value="P:potassium ion transport"/>
    <property type="evidence" value="ECO:0007669"/>
    <property type="project" value="InterPro"/>
</dbReference>
<keyword evidence="2" id="KW-0813">Transport</keyword>
<feature type="transmembrane region" description="Helical" evidence="9">
    <location>
        <begin position="241"/>
        <end position="261"/>
    </location>
</feature>
<dbReference type="Gene3D" id="3.30.70.1450">
    <property type="entry name" value="Regulator of K+ conductance, C-terminal domain"/>
    <property type="match status" value="1"/>
</dbReference>
<feature type="domain" description="Cation/H+ exchanger transmembrane" evidence="10">
    <location>
        <begin position="16"/>
        <end position="386"/>
    </location>
</feature>
<sequence length="590" mass="64269">METLNIVYLVSAILIFSSIMASTLSARLGLPLLLLFLLVGMLAGEEGILGIEFSQYAIANFVGQAALACILLDGGLRTSFKSFRVGLKPAVVLATWGVFATVLVLGLFVTWLLDVDWRIGLLMAAIVGSTDAAAVFSLLRNGGVKLNDRVQATLELESGANDPFAILLVTGLIALNVDQNSQTLLGFVSLLAQQLGFGMLMGLLFGYLLSKMLPKLHLAVGMYAILIMSAGLAVFAATNLIGGSGFLAVYLAGILVGNNKVRATEHVLRVMDSFAWLSQAVLFVVLGLLVTPSNVLNVWHYSVAIAAFMILIARPIAVFSSIKPFGFKDREIGFISWVGLRGAVPITLAILPVMAGLPDAFLLFDIAFGVVILSLVLQGTTIPFMANLFKVRVPSNAEPDEEMEIWVSEQASITLYEFEVKPGAFAMGRHPLDISSSISEDEIAIFALIRNEKIVIVDQDTRLKYGDRVWYGLRGNHAAKIARIYNDIKLDRRSVEDFYGDWMISPNVRLGDLPFFDESVSSTPPNTKVTYDKEGSPVNMWQQTVAEFIKANLNTAPVPGDTVQINEEWSLIIKDIDDKGTLRTIGLKHY</sequence>
<comment type="caution">
    <text evidence="11">The sequence shown here is derived from an EMBL/GenBank/DDBJ whole genome shotgun (WGS) entry which is preliminary data.</text>
</comment>
<evidence type="ECO:0000256" key="7">
    <source>
        <dbReference type="ARBA" id="ARBA00023065"/>
    </source>
</evidence>
<feature type="transmembrane region" description="Helical" evidence="9">
    <location>
        <begin position="6"/>
        <end position="25"/>
    </location>
</feature>
<dbReference type="Pfam" id="PF00999">
    <property type="entry name" value="Na_H_Exchanger"/>
    <property type="match status" value="1"/>
</dbReference>
<feature type="transmembrane region" description="Helical" evidence="9">
    <location>
        <begin position="183"/>
        <end position="209"/>
    </location>
</feature>
<dbReference type="NCBIfam" id="NF003715">
    <property type="entry name" value="PRK05326.1-2"/>
    <property type="match status" value="1"/>
</dbReference>
<gene>
    <name evidence="11" type="ORF">GB996_11300</name>
</gene>
<dbReference type="InterPro" id="IPR038770">
    <property type="entry name" value="Na+/solute_symporter_sf"/>
</dbReference>
<feature type="transmembrane region" description="Helical" evidence="9">
    <location>
        <begin position="57"/>
        <end position="78"/>
    </location>
</feature>
<dbReference type="GO" id="GO:1902600">
    <property type="term" value="P:proton transmembrane transport"/>
    <property type="evidence" value="ECO:0007669"/>
    <property type="project" value="InterPro"/>
</dbReference>
<dbReference type="GO" id="GO:0005886">
    <property type="term" value="C:plasma membrane"/>
    <property type="evidence" value="ECO:0007669"/>
    <property type="project" value="UniProtKB-SubCell"/>
</dbReference>